<evidence type="ECO:0000313" key="2">
    <source>
        <dbReference type="Proteomes" id="UP000435649"/>
    </source>
</evidence>
<keyword evidence="2" id="KW-1185">Reference proteome</keyword>
<evidence type="ECO:0008006" key="3">
    <source>
        <dbReference type="Google" id="ProtNLM"/>
    </source>
</evidence>
<gene>
    <name evidence="1" type="ORF">FYJ85_10915</name>
</gene>
<dbReference type="RefSeq" id="WP_154418490.1">
    <property type="nucleotide sequence ID" value="NZ_VUNS01000011.1"/>
</dbReference>
<accession>A0A844G5C4</accession>
<organism evidence="1 2">
    <name type="scientific">Victivallis lenta</name>
    <dbReference type="NCBI Taxonomy" id="2606640"/>
    <lineage>
        <taxon>Bacteria</taxon>
        <taxon>Pseudomonadati</taxon>
        <taxon>Lentisphaerota</taxon>
        <taxon>Lentisphaeria</taxon>
        <taxon>Victivallales</taxon>
        <taxon>Victivallaceae</taxon>
        <taxon>Victivallis</taxon>
    </lineage>
</organism>
<reference evidence="1 2" key="1">
    <citation type="submission" date="2019-08" db="EMBL/GenBank/DDBJ databases">
        <title>In-depth cultivation of the pig gut microbiome towards novel bacterial diversity and tailored functional studies.</title>
        <authorList>
            <person name="Wylensek D."/>
            <person name="Hitch T.C.A."/>
            <person name="Clavel T."/>
        </authorList>
    </citation>
    <scope>NUCLEOTIDE SEQUENCE [LARGE SCALE GENOMIC DNA]</scope>
    <source>
        <strain evidence="1 2">BBE-744-WT-12</strain>
    </source>
</reference>
<sequence>MAQTMKIRIYETDFEGNPVECTGEYFSGKTALDIVNAMKMNPFQASQTPLNFMRWMLASIGQEKFALPDDEEKASLLFLQRLTTLGYATFVLDADEVDLEHPIPPMQGNPKKQVPSPK</sequence>
<proteinExistence type="predicted"/>
<dbReference type="AlphaFoldDB" id="A0A844G5C4"/>
<protein>
    <recommendedName>
        <fullName evidence="3">Tail assembly chaperone</fullName>
    </recommendedName>
</protein>
<comment type="caution">
    <text evidence="1">The sequence shown here is derived from an EMBL/GenBank/DDBJ whole genome shotgun (WGS) entry which is preliminary data.</text>
</comment>
<dbReference type="Proteomes" id="UP000435649">
    <property type="component" value="Unassembled WGS sequence"/>
</dbReference>
<dbReference type="EMBL" id="VUNS01000011">
    <property type="protein sequence ID" value="MST97549.1"/>
    <property type="molecule type" value="Genomic_DNA"/>
</dbReference>
<name>A0A844G5C4_9BACT</name>
<evidence type="ECO:0000313" key="1">
    <source>
        <dbReference type="EMBL" id="MST97549.1"/>
    </source>
</evidence>